<evidence type="ECO:0000313" key="1">
    <source>
        <dbReference type="EMBL" id="VTP02538.1"/>
    </source>
</evidence>
<name>A0A653EYT0_MYCKA</name>
<reference evidence="1" key="1">
    <citation type="submission" date="2019-05" db="EMBL/GenBank/DDBJ databases">
        <authorList>
            <person name="Naeem R."/>
            <person name="Antony C."/>
            <person name="Guan Q."/>
        </authorList>
    </citation>
    <scope>NUCLEOTIDE SEQUENCE</scope>
    <source>
        <strain evidence="1">3</strain>
    </source>
</reference>
<gene>
    <name evidence="1" type="ORF">BIN_B_03521</name>
</gene>
<proteinExistence type="predicted"/>
<organism evidence="1">
    <name type="scientific">Mycobacterium kansasii</name>
    <dbReference type="NCBI Taxonomy" id="1768"/>
    <lineage>
        <taxon>Bacteria</taxon>
        <taxon>Bacillati</taxon>
        <taxon>Actinomycetota</taxon>
        <taxon>Actinomycetes</taxon>
        <taxon>Mycobacteriales</taxon>
        <taxon>Mycobacteriaceae</taxon>
        <taxon>Mycobacterium</taxon>
    </lineage>
</organism>
<protein>
    <submittedName>
        <fullName evidence="1">Uncharacterized protein</fullName>
    </submittedName>
</protein>
<dbReference type="AlphaFoldDB" id="A0A653EYT0"/>
<dbReference type="EMBL" id="LR589328">
    <property type="protein sequence ID" value="VTP02538.1"/>
    <property type="molecule type" value="Genomic_DNA"/>
</dbReference>
<sequence>MRLHVVEMRRQLFSHDLMNAFPGQDRPYGARLRRTEALPQVLGKCYPMQRRSTKSRPNLRRPGRVRGYFARVNWATLIKRRRNRSAQPVR</sequence>
<accession>A0A653EYT0</accession>